<keyword evidence="1 10" id="KW-0547">Nucleotide-binding</keyword>
<protein>
    <recommendedName>
        <fullName evidence="10">ATP-dependent DNA helicase</fullName>
        <ecNumber evidence="10">5.6.2.3</ecNumber>
    </recommendedName>
</protein>
<feature type="region of interest" description="Disordered" evidence="11">
    <location>
        <begin position="666"/>
        <end position="744"/>
    </location>
</feature>
<dbReference type="GO" id="GO:0005524">
    <property type="term" value="F:ATP binding"/>
    <property type="evidence" value="ECO:0007669"/>
    <property type="project" value="UniProtKB-KW"/>
</dbReference>
<feature type="region of interest" description="Disordered" evidence="11">
    <location>
        <begin position="419"/>
        <end position="440"/>
    </location>
</feature>
<dbReference type="PANTHER" id="PTHR47642:SF5">
    <property type="entry name" value="ATP-DEPENDENT DNA HELICASE"/>
    <property type="match status" value="1"/>
</dbReference>
<dbReference type="SUPFAM" id="SSF57756">
    <property type="entry name" value="Retrovirus zinc finger-like domains"/>
    <property type="match status" value="2"/>
</dbReference>
<evidence type="ECO:0000256" key="1">
    <source>
        <dbReference type="ARBA" id="ARBA00022741"/>
    </source>
</evidence>
<dbReference type="InterPro" id="IPR001878">
    <property type="entry name" value="Znf_CCHC"/>
</dbReference>
<evidence type="ECO:0000256" key="10">
    <source>
        <dbReference type="RuleBase" id="RU363044"/>
    </source>
</evidence>
<feature type="compositionally biased region" description="Low complexity" evidence="11">
    <location>
        <begin position="694"/>
        <end position="718"/>
    </location>
</feature>
<feature type="compositionally biased region" description="Low complexity" evidence="11">
    <location>
        <begin position="47"/>
        <end position="56"/>
    </location>
</feature>
<keyword evidence="8" id="KW-0413">Isomerase</keyword>
<evidence type="ECO:0000256" key="4">
    <source>
        <dbReference type="ARBA" id="ARBA00022806"/>
    </source>
</evidence>
<evidence type="ECO:0000313" key="13">
    <source>
        <dbReference type="EMBL" id="PRW56986.1"/>
    </source>
</evidence>
<feature type="region of interest" description="Disordered" evidence="11">
    <location>
        <begin position="33"/>
        <end position="56"/>
    </location>
</feature>
<dbReference type="GO" id="GO:0016887">
    <property type="term" value="F:ATP hydrolysis activity"/>
    <property type="evidence" value="ECO:0007669"/>
    <property type="project" value="RHEA"/>
</dbReference>
<dbReference type="InterPro" id="IPR036875">
    <property type="entry name" value="Znf_CCHC_sf"/>
</dbReference>
<evidence type="ECO:0000256" key="8">
    <source>
        <dbReference type="ARBA" id="ARBA00023235"/>
    </source>
</evidence>
<keyword evidence="4 10" id="KW-0347">Helicase</keyword>
<dbReference type="CDD" id="cd18809">
    <property type="entry name" value="SF1_C_RecD"/>
    <property type="match status" value="1"/>
</dbReference>
<feature type="region of interest" description="Disordered" evidence="11">
    <location>
        <begin position="775"/>
        <end position="795"/>
    </location>
</feature>
<evidence type="ECO:0000256" key="9">
    <source>
        <dbReference type="PROSITE-ProRule" id="PRU00047"/>
    </source>
</evidence>
<accession>A0A2P6TSF4</accession>
<evidence type="ECO:0000256" key="6">
    <source>
        <dbReference type="ARBA" id="ARBA00023125"/>
    </source>
</evidence>
<dbReference type="GO" id="GO:0006310">
    <property type="term" value="P:DNA recombination"/>
    <property type="evidence" value="ECO:0007669"/>
    <property type="project" value="UniProtKB-KW"/>
</dbReference>
<keyword evidence="5 10" id="KW-0067">ATP-binding</keyword>
<reference evidence="13 14" key="1">
    <citation type="journal article" date="2018" name="Plant J.">
        <title>Genome sequences of Chlorella sorokiniana UTEX 1602 and Micractinium conductrix SAG 241.80: implications to maltose excretion by a green alga.</title>
        <authorList>
            <person name="Arriola M.B."/>
            <person name="Velmurugan N."/>
            <person name="Zhang Y."/>
            <person name="Plunkett M.H."/>
            <person name="Hondzo H."/>
            <person name="Barney B.M."/>
        </authorList>
    </citation>
    <scope>NUCLEOTIDE SEQUENCE [LARGE SCALE GENOMIC DNA]</scope>
    <source>
        <strain evidence="14">UTEX 1602</strain>
    </source>
</reference>
<comment type="cofactor">
    <cofactor evidence="10">
        <name>Mg(2+)</name>
        <dbReference type="ChEBI" id="CHEBI:18420"/>
    </cofactor>
</comment>
<dbReference type="GO" id="GO:0003676">
    <property type="term" value="F:nucleic acid binding"/>
    <property type="evidence" value="ECO:0007669"/>
    <property type="project" value="InterPro"/>
</dbReference>
<feature type="compositionally biased region" description="Polar residues" evidence="11">
    <location>
        <begin position="783"/>
        <end position="795"/>
    </location>
</feature>
<dbReference type="InterPro" id="IPR027417">
    <property type="entry name" value="P-loop_NTPase"/>
</dbReference>
<dbReference type="Pfam" id="PF00098">
    <property type="entry name" value="zf-CCHC"/>
    <property type="match status" value="2"/>
</dbReference>
<dbReference type="GO" id="GO:0000723">
    <property type="term" value="P:telomere maintenance"/>
    <property type="evidence" value="ECO:0007669"/>
    <property type="project" value="InterPro"/>
</dbReference>
<keyword evidence="14" id="KW-1185">Reference proteome</keyword>
<dbReference type="SUPFAM" id="SSF52540">
    <property type="entry name" value="P-loop containing nucleoside triphosphate hydrolases"/>
    <property type="match status" value="2"/>
</dbReference>
<evidence type="ECO:0000256" key="2">
    <source>
        <dbReference type="ARBA" id="ARBA00022763"/>
    </source>
</evidence>
<evidence type="ECO:0000256" key="5">
    <source>
        <dbReference type="ARBA" id="ARBA00022840"/>
    </source>
</evidence>
<keyword evidence="9" id="KW-0862">Zinc</keyword>
<sequence>MLQEGPEPSHVSQTIGAAPTHVSETLLAASQAPGAQESAIGGGDGGSAAAASDSQADSPVLSDEQCAVLELVKAGKSVFFTGDAGTGKSFLLNRVIAELRDEYGEDFGSAVGVTAATGIAAVQIAGSTLHSCMGCGVARTVDDFQRMWKRKAALRALKVLVIDEISMISAEFFHMIEAMCRSIRGLDAPFGGLQLVLCGDFFQLPPITTRWTPSLPKATFLNRGFCFQCPAWHRCNLECRVLTKVWRQSDQTFVSILNAVRFGDNSAAQRLFQQCRRPLAERDGIKPTQLFSRNADVDRVNAQELAQLPGSPQLCQAQDTVEVAAPADEEEQRQGLSHRQRQQMEQRLWQHEFFRDCMAGKETQLKAGAQVMLVKNLELGGSHMLVNGSRGVVTRFMTRAEYEADLRSQLAAAKRALKRGSGDPLLSPGGGGGGGLSSAGMQMERVSRQLQLLGKWGGPDSRIPVVRFLHGREVPMGPTVFSAELAGVGSCTRTQIPLKLAWAITVHKSQGLTLDLARVSLKDCFAEGQAYVALSRVRSLEGLQVLDISSTCVKTSPVVMRFHQALRAGQDYQDDAWVQWQRQHACNPPPPTEASEAVMLGGVVIKGPGGPSPGGFGRSSYGGGGSYRSPAAAAAAGGYGGGAGGARAGDVCYRCRQPGHWASDCPLLGGSQPGGGSSRKRAAPGGTQPPHAPAPQQQVQPPAPQQQQQQQQQQQEQQPSKRTRVARAAAKQAKLTGGTAPGSIKAFFKPTNLPAAAGSGGGGGKGRGNCYRCGASDHWSRDCPNSNSQGRPQAV</sequence>
<dbReference type="AlphaFoldDB" id="A0A2P6TSF4"/>
<evidence type="ECO:0000256" key="11">
    <source>
        <dbReference type="SAM" id="MobiDB-lite"/>
    </source>
</evidence>
<comment type="catalytic activity">
    <reaction evidence="10">
        <text>ATP + H2O = ADP + phosphate + H(+)</text>
        <dbReference type="Rhea" id="RHEA:13065"/>
        <dbReference type="ChEBI" id="CHEBI:15377"/>
        <dbReference type="ChEBI" id="CHEBI:15378"/>
        <dbReference type="ChEBI" id="CHEBI:30616"/>
        <dbReference type="ChEBI" id="CHEBI:43474"/>
        <dbReference type="ChEBI" id="CHEBI:456216"/>
        <dbReference type="EC" id="5.6.2.3"/>
    </reaction>
</comment>
<proteinExistence type="inferred from homology"/>
<dbReference type="GO" id="GO:0008270">
    <property type="term" value="F:zinc ion binding"/>
    <property type="evidence" value="ECO:0007669"/>
    <property type="project" value="UniProtKB-KW"/>
</dbReference>
<dbReference type="Gene3D" id="4.10.60.10">
    <property type="entry name" value="Zinc finger, CCHC-type"/>
    <property type="match status" value="2"/>
</dbReference>
<keyword evidence="6" id="KW-0238">DNA-binding</keyword>
<dbReference type="Pfam" id="PF05970">
    <property type="entry name" value="PIF1"/>
    <property type="match status" value="1"/>
</dbReference>
<evidence type="ECO:0000259" key="12">
    <source>
        <dbReference type="PROSITE" id="PS50158"/>
    </source>
</evidence>
<dbReference type="GO" id="GO:0006281">
    <property type="term" value="P:DNA repair"/>
    <property type="evidence" value="ECO:0007669"/>
    <property type="project" value="UniProtKB-KW"/>
</dbReference>
<keyword evidence="9" id="KW-0479">Metal-binding</keyword>
<comment type="caution">
    <text evidence="13">The sequence shown here is derived from an EMBL/GenBank/DDBJ whole genome shotgun (WGS) entry which is preliminary data.</text>
</comment>
<dbReference type="SMART" id="SM00343">
    <property type="entry name" value="ZnF_C2HC"/>
    <property type="match status" value="2"/>
</dbReference>
<keyword evidence="2 10" id="KW-0227">DNA damage</keyword>
<gene>
    <name evidence="13" type="ORF">C2E21_4286</name>
</gene>
<organism evidence="13 14">
    <name type="scientific">Chlorella sorokiniana</name>
    <name type="common">Freshwater green alga</name>
    <dbReference type="NCBI Taxonomy" id="3076"/>
    <lineage>
        <taxon>Eukaryota</taxon>
        <taxon>Viridiplantae</taxon>
        <taxon>Chlorophyta</taxon>
        <taxon>core chlorophytes</taxon>
        <taxon>Trebouxiophyceae</taxon>
        <taxon>Chlorellales</taxon>
        <taxon>Chlorellaceae</taxon>
        <taxon>Chlorella clade</taxon>
        <taxon>Chlorella</taxon>
    </lineage>
</organism>
<keyword evidence="3 10" id="KW-0378">Hydrolase</keyword>
<dbReference type="CDD" id="cd18037">
    <property type="entry name" value="DEXSc_Pif1_like"/>
    <property type="match status" value="1"/>
</dbReference>
<dbReference type="STRING" id="3076.A0A2P6TSF4"/>
<comment type="similarity">
    <text evidence="10">Belongs to the helicase family.</text>
</comment>
<dbReference type="EC" id="5.6.2.3" evidence="10"/>
<evidence type="ECO:0000256" key="3">
    <source>
        <dbReference type="ARBA" id="ARBA00022801"/>
    </source>
</evidence>
<keyword evidence="7 10" id="KW-0234">DNA repair</keyword>
<dbReference type="OrthoDB" id="508102at2759"/>
<feature type="compositionally biased region" description="Gly residues" evidence="11">
    <location>
        <begin position="428"/>
        <end position="437"/>
    </location>
</feature>
<dbReference type="InterPro" id="IPR049163">
    <property type="entry name" value="Pif1-like_2B_dom"/>
</dbReference>
<feature type="domain" description="CCHC-type" evidence="12">
    <location>
        <begin position="770"/>
        <end position="785"/>
    </location>
</feature>
<dbReference type="PANTHER" id="PTHR47642">
    <property type="entry name" value="ATP-DEPENDENT DNA HELICASE"/>
    <property type="match status" value="1"/>
</dbReference>
<dbReference type="PROSITE" id="PS50158">
    <property type="entry name" value="ZF_CCHC"/>
    <property type="match status" value="2"/>
</dbReference>
<name>A0A2P6TSF4_CHLSO</name>
<dbReference type="GO" id="GO:0043139">
    <property type="term" value="F:5'-3' DNA helicase activity"/>
    <property type="evidence" value="ECO:0007669"/>
    <property type="project" value="UniProtKB-EC"/>
</dbReference>
<dbReference type="Gene3D" id="3.40.50.300">
    <property type="entry name" value="P-loop containing nucleotide triphosphate hydrolases"/>
    <property type="match status" value="1"/>
</dbReference>
<feature type="domain" description="CCHC-type" evidence="12">
    <location>
        <begin position="652"/>
        <end position="666"/>
    </location>
</feature>
<dbReference type="InterPro" id="IPR010285">
    <property type="entry name" value="DNA_helicase_pif1-like_DEAD"/>
</dbReference>
<dbReference type="InterPro" id="IPR051055">
    <property type="entry name" value="PIF1_helicase"/>
</dbReference>
<dbReference type="EMBL" id="LHPG02000007">
    <property type="protein sequence ID" value="PRW56986.1"/>
    <property type="molecule type" value="Genomic_DNA"/>
</dbReference>
<keyword evidence="9" id="KW-0863">Zinc-finger</keyword>
<dbReference type="Pfam" id="PF21530">
    <property type="entry name" value="Pif1_2B_dom"/>
    <property type="match status" value="1"/>
</dbReference>
<evidence type="ECO:0000313" key="14">
    <source>
        <dbReference type="Proteomes" id="UP000239899"/>
    </source>
</evidence>
<keyword evidence="10" id="KW-0233">DNA recombination</keyword>
<evidence type="ECO:0000256" key="7">
    <source>
        <dbReference type="ARBA" id="ARBA00023204"/>
    </source>
</evidence>
<dbReference type="Proteomes" id="UP000239899">
    <property type="component" value="Unassembled WGS sequence"/>
</dbReference>